<feature type="transmembrane region" description="Helical" evidence="8">
    <location>
        <begin position="231"/>
        <end position="252"/>
    </location>
</feature>
<dbReference type="OrthoDB" id="196709at2759"/>
<proteinExistence type="inferred from homology"/>
<gene>
    <name evidence="9" type="primary">PIGC</name>
</gene>
<name>A0A2H8TE66_9HEMI</name>
<feature type="transmembrane region" description="Helical" evidence="8">
    <location>
        <begin position="91"/>
        <end position="116"/>
    </location>
</feature>
<evidence type="ECO:0000256" key="8">
    <source>
        <dbReference type="SAM" id="Phobius"/>
    </source>
</evidence>
<organism evidence="9">
    <name type="scientific">Melanaphis sacchari</name>
    <dbReference type="NCBI Taxonomy" id="742174"/>
    <lineage>
        <taxon>Eukaryota</taxon>
        <taxon>Metazoa</taxon>
        <taxon>Ecdysozoa</taxon>
        <taxon>Arthropoda</taxon>
        <taxon>Hexapoda</taxon>
        <taxon>Insecta</taxon>
        <taxon>Pterygota</taxon>
        <taxon>Neoptera</taxon>
        <taxon>Paraneoptera</taxon>
        <taxon>Hemiptera</taxon>
        <taxon>Sternorrhyncha</taxon>
        <taxon>Aphidomorpha</taxon>
        <taxon>Aphidoidea</taxon>
        <taxon>Aphididae</taxon>
        <taxon>Aphidini</taxon>
        <taxon>Melanaphis</taxon>
    </lineage>
</organism>
<evidence type="ECO:0000256" key="2">
    <source>
        <dbReference type="ARBA" id="ARBA00004687"/>
    </source>
</evidence>
<sequence length="329" mass="37062">MFLFNCRPLMSCMTDVTKSTYLSSGKNNGIVKPSQYSTKVKHQNGTICNGHLNLKPWKKNLYSNEGYPDNYTDKSFLEELRKNLHVRKLTLLEAILGAGLITQRLCIVVIFALSFYALNCNLISPLFLLISTTSFSFIVYLLLYENCKTIPLWLMKSAFAFVISGYVLSPVLKTLTETISTDTIYATTTVMMCVHLIFFDYGVSAVIVSTSLSLNAALFGSICLCSRLQTAFHVFVFITIAVQCFAVSPILLSPIKSSITILLSFVTVTFVLCIRVSSLMSGLFILTVLFINLMCPYYFVKWHSFKDNIYGPWDEAIVQDIKIKDFHVD</sequence>
<protein>
    <submittedName>
        <fullName evidence="9">Phosphatidylinositol N-acetylglucosaminyltransferase subunit C</fullName>
    </submittedName>
</protein>
<feature type="transmembrane region" description="Helical" evidence="8">
    <location>
        <begin position="150"/>
        <end position="169"/>
    </location>
</feature>
<comment type="subcellular location">
    <subcellularLocation>
        <location evidence="1">Membrane</location>
        <topology evidence="1">Multi-pass membrane protein</topology>
    </subcellularLocation>
</comment>
<feature type="transmembrane region" description="Helical" evidence="8">
    <location>
        <begin position="189"/>
        <end position="219"/>
    </location>
</feature>
<dbReference type="Pfam" id="PF06432">
    <property type="entry name" value="GPI2"/>
    <property type="match status" value="1"/>
</dbReference>
<keyword evidence="6 8" id="KW-1133">Transmembrane helix</keyword>
<evidence type="ECO:0000256" key="1">
    <source>
        <dbReference type="ARBA" id="ARBA00004141"/>
    </source>
</evidence>
<dbReference type="AlphaFoldDB" id="A0A2H8TE66"/>
<keyword evidence="4" id="KW-0337">GPI-anchor biosynthesis</keyword>
<dbReference type="EMBL" id="GFXV01000569">
    <property type="protein sequence ID" value="MBW12374.1"/>
    <property type="molecule type" value="Transcribed_RNA"/>
</dbReference>
<keyword evidence="7 8" id="KW-0472">Membrane</keyword>
<dbReference type="GO" id="GO:0000506">
    <property type="term" value="C:glycosylphosphatidylinositol-N-acetylglucosaminyltransferase (GPI-GnT) complex"/>
    <property type="evidence" value="ECO:0007669"/>
    <property type="project" value="TreeGrafter"/>
</dbReference>
<evidence type="ECO:0000256" key="5">
    <source>
        <dbReference type="ARBA" id="ARBA00022692"/>
    </source>
</evidence>
<dbReference type="GO" id="GO:0006506">
    <property type="term" value="P:GPI anchor biosynthetic process"/>
    <property type="evidence" value="ECO:0007669"/>
    <property type="project" value="UniProtKB-UniPathway"/>
</dbReference>
<feature type="transmembrane region" description="Helical" evidence="8">
    <location>
        <begin position="122"/>
        <end position="143"/>
    </location>
</feature>
<dbReference type="PANTHER" id="PTHR12982:SF0">
    <property type="entry name" value="PHOSPHATIDYLINOSITOL N-ACETYLGLUCOSAMINYLTRANSFERASE SUBUNIT C"/>
    <property type="match status" value="1"/>
</dbReference>
<dbReference type="InterPro" id="IPR009450">
    <property type="entry name" value="Plno_GlcNAc_GPI2"/>
</dbReference>
<keyword evidence="9" id="KW-0328">Glycosyltransferase</keyword>
<dbReference type="GO" id="GO:0016757">
    <property type="term" value="F:glycosyltransferase activity"/>
    <property type="evidence" value="ECO:0007669"/>
    <property type="project" value="UniProtKB-KW"/>
</dbReference>
<evidence type="ECO:0000256" key="3">
    <source>
        <dbReference type="ARBA" id="ARBA00008321"/>
    </source>
</evidence>
<evidence type="ECO:0000256" key="6">
    <source>
        <dbReference type="ARBA" id="ARBA00022989"/>
    </source>
</evidence>
<dbReference type="PANTHER" id="PTHR12982">
    <property type="entry name" value="PHOSPHATIDYLINOSITOL GLYCAN, CLASS C"/>
    <property type="match status" value="1"/>
</dbReference>
<feature type="transmembrane region" description="Helical" evidence="8">
    <location>
        <begin position="283"/>
        <end position="300"/>
    </location>
</feature>
<keyword evidence="5 8" id="KW-0812">Transmembrane</keyword>
<evidence type="ECO:0000313" key="9">
    <source>
        <dbReference type="EMBL" id="MBW12374.1"/>
    </source>
</evidence>
<evidence type="ECO:0000256" key="7">
    <source>
        <dbReference type="ARBA" id="ARBA00023136"/>
    </source>
</evidence>
<keyword evidence="9" id="KW-0808">Transferase</keyword>
<evidence type="ECO:0000256" key="4">
    <source>
        <dbReference type="ARBA" id="ARBA00022502"/>
    </source>
</evidence>
<comment type="pathway">
    <text evidence="2">Glycolipid biosynthesis; glycosylphosphatidylinositol-anchor biosynthesis.</text>
</comment>
<feature type="transmembrane region" description="Helical" evidence="8">
    <location>
        <begin position="258"/>
        <end position="276"/>
    </location>
</feature>
<comment type="similarity">
    <text evidence="3">Belongs to the PIGC family.</text>
</comment>
<reference evidence="9" key="1">
    <citation type="submission" date="2017-10" db="EMBL/GenBank/DDBJ databases">
        <title>Transcriptome Assembly of Sugarcane Aphid Adults.</title>
        <authorList>
            <person name="Scully E.D."/>
            <person name="Palmer N.A."/>
            <person name="Geib S.M."/>
            <person name="Sarath G."/>
            <person name="Sattler S.E."/>
        </authorList>
    </citation>
    <scope>NUCLEOTIDE SEQUENCE</scope>
    <source>
        <tissue evidence="9">Whole body</tissue>
    </source>
</reference>
<accession>A0A2H8TE66</accession>
<dbReference type="PIRSF" id="PIRSF016104">
    <property type="entry name" value="GPI2"/>
    <property type="match status" value="1"/>
</dbReference>
<dbReference type="UniPathway" id="UPA00196"/>